<gene>
    <name evidence="3" type="ORF">OMP38_04930</name>
</gene>
<feature type="domain" description="NIF system FeS cluster assembly NifU N-terminal" evidence="2">
    <location>
        <begin position="8"/>
        <end position="125"/>
    </location>
</feature>
<evidence type="ECO:0000256" key="1">
    <source>
        <dbReference type="ARBA" id="ARBA00006420"/>
    </source>
</evidence>
<comment type="similarity">
    <text evidence="1">Belongs to the NifU family.</text>
</comment>
<dbReference type="InterPro" id="IPR002871">
    <property type="entry name" value="NIF_FeS_clus_asmbl_NifU_N"/>
</dbReference>
<dbReference type="FunFam" id="3.90.1010.10:FF:000002">
    <property type="entry name" value="Iron-sulfur cluster assembly scaffold protein NifU"/>
    <property type="match status" value="1"/>
</dbReference>
<evidence type="ECO:0000313" key="3">
    <source>
        <dbReference type="EMBL" id="MDG0790265.1"/>
    </source>
</evidence>
<dbReference type="NCBIfam" id="TIGR01994">
    <property type="entry name" value="SUF_scaf_2"/>
    <property type="match status" value="1"/>
</dbReference>
<dbReference type="PANTHER" id="PTHR10093">
    <property type="entry name" value="IRON-SULFUR CLUSTER ASSEMBLY ENZYME NIFU HOMOLOG"/>
    <property type="match status" value="1"/>
</dbReference>
<dbReference type="CDD" id="cd06664">
    <property type="entry name" value="IscU_like"/>
    <property type="match status" value="1"/>
</dbReference>
<dbReference type="GO" id="GO:0005506">
    <property type="term" value="F:iron ion binding"/>
    <property type="evidence" value="ECO:0007669"/>
    <property type="project" value="InterPro"/>
</dbReference>
<dbReference type="SUPFAM" id="SSF82649">
    <property type="entry name" value="SufE/NifU"/>
    <property type="match status" value="1"/>
</dbReference>
<name>A0A9X4QLA0_9BACL</name>
<evidence type="ECO:0000259" key="2">
    <source>
        <dbReference type="Pfam" id="PF01592"/>
    </source>
</evidence>
<dbReference type="Proteomes" id="UP001153387">
    <property type="component" value="Unassembled WGS sequence"/>
</dbReference>
<evidence type="ECO:0000313" key="4">
    <source>
        <dbReference type="Proteomes" id="UP001153387"/>
    </source>
</evidence>
<dbReference type="GO" id="GO:0016226">
    <property type="term" value="P:iron-sulfur cluster assembly"/>
    <property type="evidence" value="ECO:0007669"/>
    <property type="project" value="InterPro"/>
</dbReference>
<dbReference type="Gene3D" id="3.90.1010.10">
    <property type="match status" value="1"/>
</dbReference>
<proteinExistence type="inferred from homology"/>
<protein>
    <submittedName>
        <fullName evidence="3">SUF system NifU family Fe-S cluster assembly protein</fullName>
    </submittedName>
</protein>
<dbReference type="EMBL" id="JAPDHZ010000002">
    <property type="protein sequence ID" value="MDG0790265.1"/>
    <property type="molecule type" value="Genomic_DNA"/>
</dbReference>
<dbReference type="AlphaFoldDB" id="A0A9X4QLA0"/>
<comment type="caution">
    <text evidence="3">The sequence shown here is derived from an EMBL/GenBank/DDBJ whole genome shotgun (WGS) entry which is preliminary data.</text>
</comment>
<dbReference type="RefSeq" id="WP_277564115.1">
    <property type="nucleotide sequence ID" value="NZ_JAPDHZ010000002.1"/>
</dbReference>
<sequence length="151" mass="16625">MSQLDDLYRRVIMDHYKNPRNRGTMDDESVTVNLNNPTCGDRISLQLQIEDGVVKNARFTGEGCSISMSSASMMTDAVKGKSTEDALALAGKFSSLMKGEQVEFDEYEDIDALSGVGKFPARIKCATLAWNALRKGVEHDGQGKVEENVEQ</sequence>
<dbReference type="Pfam" id="PF01592">
    <property type="entry name" value="NifU_N"/>
    <property type="match status" value="1"/>
</dbReference>
<reference evidence="3 4" key="1">
    <citation type="submission" date="2022-10" db="EMBL/GenBank/DDBJ databases">
        <title>Comparative genomic analysis of Cohnella hashimotonis sp. nov., isolated from the International Space Station.</title>
        <authorList>
            <person name="Simpson A."/>
            <person name="Venkateswaran K."/>
        </authorList>
    </citation>
    <scope>NUCLEOTIDE SEQUENCE [LARGE SCALE GENOMIC DNA]</scope>
    <source>
        <strain evidence="3 4">DSM 18997</strain>
    </source>
</reference>
<dbReference type="GO" id="GO:0051536">
    <property type="term" value="F:iron-sulfur cluster binding"/>
    <property type="evidence" value="ECO:0007669"/>
    <property type="project" value="InterPro"/>
</dbReference>
<accession>A0A9X4QLA0</accession>
<organism evidence="3 4">
    <name type="scientific">Cohnella ginsengisoli</name>
    <dbReference type="NCBI Taxonomy" id="425004"/>
    <lineage>
        <taxon>Bacteria</taxon>
        <taxon>Bacillati</taxon>
        <taxon>Bacillota</taxon>
        <taxon>Bacilli</taxon>
        <taxon>Bacillales</taxon>
        <taxon>Paenibacillaceae</taxon>
        <taxon>Cohnella</taxon>
    </lineage>
</organism>
<keyword evidence="4" id="KW-1185">Reference proteome</keyword>